<keyword evidence="3" id="KW-0687">Ribonucleoprotein</keyword>
<dbReference type="SUPFAM" id="SSF47973">
    <property type="entry name" value="Ribosomal protein S7"/>
    <property type="match status" value="1"/>
</dbReference>
<protein>
    <submittedName>
        <fullName evidence="5">Oidioi.mRNA.OKI2018_I69.PAR.g10773.t1.cds</fullName>
    </submittedName>
</protein>
<keyword evidence="6" id="KW-1185">Reference proteome</keyword>
<sequence>MFRTNGPARFLSLTVESANAQQGAKRIRVGGWKRIKFNPNYYPVHEYGSPISKQKPVWQKNPRLPNNAYNVHKFFKTTNLKNVQRIYDEEEGERYLRSNEFESRMTMADAQENASNRFAKDTGTGEHPGIVPLHTSVNFGPFSCPILKFLDDRWAQTNRDKGRRGMMQNVMYSIRQIQLEKVAKMRKKHQPALDDYAKLEEDLLIVTDLNVNRIKSKLAQILTEESEGKEKFLPDDIYLRVGSLSPFGKEKGKEVEEHYQEVLDKMEKYKKASLSIELDPYKVVMQAIDNVRPTIDFQHIRKGTVGQVIVVPKPIEETRAIDYAFRWIIEATQTPDVTKEFAITKGPLAKMNMGLDRLGNRERLAEEFLRAAESKGYSFNKKLAHHKVAEAQRQYAQLYWSGKLVK</sequence>
<dbReference type="EMBL" id="OU015568">
    <property type="protein sequence ID" value="CAG5084931.1"/>
    <property type="molecule type" value="Genomic_DNA"/>
</dbReference>
<accession>A0ABN7RWQ3</accession>
<organism evidence="5 6">
    <name type="scientific">Oikopleura dioica</name>
    <name type="common">Tunicate</name>
    <dbReference type="NCBI Taxonomy" id="34765"/>
    <lineage>
        <taxon>Eukaryota</taxon>
        <taxon>Metazoa</taxon>
        <taxon>Chordata</taxon>
        <taxon>Tunicata</taxon>
        <taxon>Appendicularia</taxon>
        <taxon>Copelata</taxon>
        <taxon>Oikopleuridae</taxon>
        <taxon>Oikopleura</taxon>
    </lineage>
</organism>
<gene>
    <name evidence="5" type="ORF">OKIOD_LOCUS2331</name>
</gene>
<dbReference type="Pfam" id="PF00177">
    <property type="entry name" value="Ribosomal_S7"/>
    <property type="match status" value="1"/>
</dbReference>
<reference evidence="5 6" key="1">
    <citation type="submission" date="2021-04" db="EMBL/GenBank/DDBJ databases">
        <authorList>
            <person name="Bliznina A."/>
        </authorList>
    </citation>
    <scope>NUCLEOTIDE SEQUENCE [LARGE SCALE GENOMIC DNA]</scope>
</reference>
<keyword evidence="2" id="KW-0689">Ribosomal protein</keyword>
<evidence type="ECO:0000256" key="2">
    <source>
        <dbReference type="ARBA" id="ARBA00022980"/>
    </source>
</evidence>
<name>A0ABN7RWQ3_OIKDI</name>
<feature type="domain" description="Small ribosomal subunit protein uS7" evidence="4">
    <location>
        <begin position="263"/>
        <end position="393"/>
    </location>
</feature>
<dbReference type="InterPro" id="IPR023798">
    <property type="entry name" value="Ribosomal_uS7_dom"/>
</dbReference>
<proteinExistence type="inferred from homology"/>
<evidence type="ECO:0000256" key="3">
    <source>
        <dbReference type="ARBA" id="ARBA00023274"/>
    </source>
</evidence>
<dbReference type="Proteomes" id="UP001158576">
    <property type="component" value="Chromosome PAR"/>
</dbReference>
<comment type="similarity">
    <text evidence="1">Belongs to the universal ribosomal protein uS7 family.</text>
</comment>
<dbReference type="Gene3D" id="1.10.455.10">
    <property type="entry name" value="Ribosomal protein S7 domain"/>
    <property type="match status" value="1"/>
</dbReference>
<evidence type="ECO:0000313" key="6">
    <source>
        <dbReference type="Proteomes" id="UP001158576"/>
    </source>
</evidence>
<evidence type="ECO:0000259" key="4">
    <source>
        <dbReference type="Pfam" id="PF00177"/>
    </source>
</evidence>
<evidence type="ECO:0000313" key="5">
    <source>
        <dbReference type="EMBL" id="CAG5084931.1"/>
    </source>
</evidence>
<dbReference type="InterPro" id="IPR036823">
    <property type="entry name" value="Ribosomal_uS7_dom_sf"/>
</dbReference>
<evidence type="ECO:0000256" key="1">
    <source>
        <dbReference type="ARBA" id="ARBA00007151"/>
    </source>
</evidence>